<dbReference type="SMART" id="SM00345">
    <property type="entry name" value="HTH_GNTR"/>
    <property type="match status" value="1"/>
</dbReference>
<dbReference type="PROSITE" id="PS50949">
    <property type="entry name" value="HTH_GNTR"/>
    <property type="match status" value="1"/>
</dbReference>
<evidence type="ECO:0000256" key="2">
    <source>
        <dbReference type="ARBA" id="ARBA00023125"/>
    </source>
</evidence>
<sequence length="261" mass="28977">MSDASDRPAPVVPPQGARKRKRPDIVAEAIRDRIMQSGLSPGDRIPADWLDTEALKVSRGTLREALKVLEFEGLIATKTGPGGGAFIAAIVPENALRMLDNLFLFSPPSIADIYAIRKLLEPELAASAAGGALSPEAFAALEATIRLYEAEPLSGEEEYRQRMAELDFHAELARNSPNRLLGFIAVFLLSLLRDMTVCREIYREPHPELRETGLNYQVLLLRAIKAGDGPRARQIMREHMVEAEKYMLERAVLRERPASRP</sequence>
<dbReference type="Pfam" id="PF07729">
    <property type="entry name" value="FCD"/>
    <property type="match status" value="1"/>
</dbReference>
<dbReference type="OrthoDB" id="9028214at2"/>
<organism evidence="6 7">
    <name type="scientific">Rhodobium orientis</name>
    <dbReference type="NCBI Taxonomy" id="34017"/>
    <lineage>
        <taxon>Bacteria</taxon>
        <taxon>Pseudomonadati</taxon>
        <taxon>Pseudomonadota</taxon>
        <taxon>Alphaproteobacteria</taxon>
        <taxon>Hyphomicrobiales</taxon>
        <taxon>Rhodobiaceae</taxon>
        <taxon>Rhodobium</taxon>
    </lineage>
</organism>
<evidence type="ECO:0000259" key="5">
    <source>
        <dbReference type="PROSITE" id="PS50949"/>
    </source>
</evidence>
<evidence type="ECO:0000256" key="4">
    <source>
        <dbReference type="SAM" id="MobiDB-lite"/>
    </source>
</evidence>
<dbReference type="Proteomes" id="UP000249299">
    <property type="component" value="Unassembled WGS sequence"/>
</dbReference>
<dbReference type="InterPro" id="IPR008920">
    <property type="entry name" value="TF_FadR/GntR_C"/>
</dbReference>
<keyword evidence="1" id="KW-0805">Transcription regulation</keyword>
<dbReference type="SUPFAM" id="SSF48008">
    <property type="entry name" value="GntR ligand-binding domain-like"/>
    <property type="match status" value="1"/>
</dbReference>
<dbReference type="AlphaFoldDB" id="A0A327JMH2"/>
<evidence type="ECO:0000313" key="7">
    <source>
        <dbReference type="Proteomes" id="UP000249299"/>
    </source>
</evidence>
<dbReference type="InterPro" id="IPR036388">
    <property type="entry name" value="WH-like_DNA-bd_sf"/>
</dbReference>
<dbReference type="Gene3D" id="1.10.10.10">
    <property type="entry name" value="Winged helix-like DNA-binding domain superfamily/Winged helix DNA-binding domain"/>
    <property type="match status" value="1"/>
</dbReference>
<gene>
    <name evidence="6" type="ORF">CH339_09525</name>
</gene>
<evidence type="ECO:0000313" key="6">
    <source>
        <dbReference type="EMBL" id="RAI27609.1"/>
    </source>
</evidence>
<keyword evidence="3" id="KW-0804">Transcription</keyword>
<dbReference type="Pfam" id="PF00392">
    <property type="entry name" value="GntR"/>
    <property type="match status" value="1"/>
</dbReference>
<dbReference type="InterPro" id="IPR011711">
    <property type="entry name" value="GntR_C"/>
</dbReference>
<feature type="region of interest" description="Disordered" evidence="4">
    <location>
        <begin position="1"/>
        <end position="23"/>
    </location>
</feature>
<keyword evidence="2" id="KW-0238">DNA-binding</keyword>
<dbReference type="Gene3D" id="1.20.120.530">
    <property type="entry name" value="GntR ligand-binding domain-like"/>
    <property type="match status" value="1"/>
</dbReference>
<dbReference type="InterPro" id="IPR036390">
    <property type="entry name" value="WH_DNA-bd_sf"/>
</dbReference>
<dbReference type="SMART" id="SM00895">
    <property type="entry name" value="FCD"/>
    <property type="match status" value="1"/>
</dbReference>
<feature type="domain" description="HTH gntR-type" evidence="5">
    <location>
        <begin position="20"/>
        <end position="90"/>
    </location>
</feature>
<keyword evidence="7" id="KW-1185">Reference proteome</keyword>
<dbReference type="EMBL" id="NPEV01000016">
    <property type="protein sequence ID" value="RAI27609.1"/>
    <property type="molecule type" value="Genomic_DNA"/>
</dbReference>
<name>A0A327JMH2_9HYPH</name>
<dbReference type="GO" id="GO:0003700">
    <property type="term" value="F:DNA-binding transcription factor activity"/>
    <property type="evidence" value="ECO:0007669"/>
    <property type="project" value="InterPro"/>
</dbReference>
<protein>
    <submittedName>
        <fullName evidence="6">Transcriptional regulator</fullName>
    </submittedName>
</protein>
<dbReference type="InterPro" id="IPR000524">
    <property type="entry name" value="Tscrpt_reg_HTH_GntR"/>
</dbReference>
<dbReference type="GO" id="GO:0003677">
    <property type="term" value="F:DNA binding"/>
    <property type="evidence" value="ECO:0007669"/>
    <property type="project" value="UniProtKB-KW"/>
</dbReference>
<dbReference type="RefSeq" id="WP_111434124.1">
    <property type="nucleotide sequence ID" value="NZ_JACIGG010000001.1"/>
</dbReference>
<accession>A0A327JMH2</accession>
<evidence type="ECO:0000256" key="3">
    <source>
        <dbReference type="ARBA" id="ARBA00023163"/>
    </source>
</evidence>
<dbReference type="PANTHER" id="PTHR43537">
    <property type="entry name" value="TRANSCRIPTIONAL REGULATOR, GNTR FAMILY"/>
    <property type="match status" value="1"/>
</dbReference>
<dbReference type="SUPFAM" id="SSF46785">
    <property type="entry name" value="Winged helix' DNA-binding domain"/>
    <property type="match status" value="1"/>
</dbReference>
<proteinExistence type="predicted"/>
<evidence type="ECO:0000256" key="1">
    <source>
        <dbReference type="ARBA" id="ARBA00023015"/>
    </source>
</evidence>
<dbReference type="PANTHER" id="PTHR43537:SF5">
    <property type="entry name" value="UXU OPERON TRANSCRIPTIONAL REGULATOR"/>
    <property type="match status" value="1"/>
</dbReference>
<comment type="caution">
    <text evidence="6">The sequence shown here is derived from an EMBL/GenBank/DDBJ whole genome shotgun (WGS) entry which is preliminary data.</text>
</comment>
<reference evidence="6 7" key="1">
    <citation type="submission" date="2017-07" db="EMBL/GenBank/DDBJ databases">
        <title>Draft Genome Sequences of Select Purple Nonsulfur Bacteria.</title>
        <authorList>
            <person name="Lasarre B."/>
            <person name="Mckinlay J.B."/>
        </authorList>
    </citation>
    <scope>NUCLEOTIDE SEQUENCE [LARGE SCALE GENOMIC DNA]</scope>
    <source>
        <strain evidence="6 7">DSM 11290</strain>
    </source>
</reference>